<evidence type="ECO:0000313" key="2">
    <source>
        <dbReference type="Proteomes" id="UP001221898"/>
    </source>
</evidence>
<proteinExistence type="predicted"/>
<keyword evidence="2" id="KW-1185">Reference proteome</keyword>
<accession>A0AAD7WQE8</accession>
<dbReference type="Proteomes" id="UP001221898">
    <property type="component" value="Unassembled WGS sequence"/>
</dbReference>
<sequence>MAARLLPAATSPSDYAVPLSRLSVSTSVSTSGVGEYVYDRQLLLDIRNKDFCYEKHWLSVASELGLLRRGGPWKPAAPLGEPPVRRQRKRCKRTRKRGMRGGAHARLTANPHKPAVPTIILANVRSLDSKLDYIRLWRASQRSLRDCCVSVFTETWLNQNILDAAVQLDELTLHRADRTTLSGEPHGPYMAVVLSQQRTRVEPVFSDICYPDAERI</sequence>
<comment type="caution">
    <text evidence="1">The sequence shown here is derived from an EMBL/GenBank/DDBJ whole genome shotgun (WGS) entry which is preliminary data.</text>
</comment>
<reference evidence="1" key="1">
    <citation type="journal article" date="2023" name="Science">
        <title>Genome structures resolve the early diversification of teleost fishes.</title>
        <authorList>
            <person name="Parey E."/>
            <person name="Louis A."/>
            <person name="Montfort J."/>
            <person name="Bouchez O."/>
            <person name="Roques C."/>
            <person name="Iampietro C."/>
            <person name="Lluch J."/>
            <person name="Castinel A."/>
            <person name="Donnadieu C."/>
            <person name="Desvignes T."/>
            <person name="Floi Bucao C."/>
            <person name="Jouanno E."/>
            <person name="Wen M."/>
            <person name="Mejri S."/>
            <person name="Dirks R."/>
            <person name="Jansen H."/>
            <person name="Henkel C."/>
            <person name="Chen W.J."/>
            <person name="Zahm M."/>
            <person name="Cabau C."/>
            <person name="Klopp C."/>
            <person name="Thompson A.W."/>
            <person name="Robinson-Rechavi M."/>
            <person name="Braasch I."/>
            <person name="Lecointre G."/>
            <person name="Bobe J."/>
            <person name="Postlethwait J.H."/>
            <person name="Berthelot C."/>
            <person name="Roest Crollius H."/>
            <person name="Guiguen Y."/>
        </authorList>
    </citation>
    <scope>NUCLEOTIDE SEQUENCE</scope>
    <source>
        <strain evidence="1">NC1722</strain>
    </source>
</reference>
<gene>
    <name evidence="1" type="ORF">AAFF_G00338160</name>
</gene>
<protein>
    <submittedName>
        <fullName evidence="1">Uncharacterized protein</fullName>
    </submittedName>
</protein>
<organism evidence="1 2">
    <name type="scientific">Aldrovandia affinis</name>
    <dbReference type="NCBI Taxonomy" id="143900"/>
    <lineage>
        <taxon>Eukaryota</taxon>
        <taxon>Metazoa</taxon>
        <taxon>Chordata</taxon>
        <taxon>Craniata</taxon>
        <taxon>Vertebrata</taxon>
        <taxon>Euteleostomi</taxon>
        <taxon>Actinopterygii</taxon>
        <taxon>Neopterygii</taxon>
        <taxon>Teleostei</taxon>
        <taxon>Notacanthiformes</taxon>
        <taxon>Halosauridae</taxon>
        <taxon>Aldrovandia</taxon>
    </lineage>
</organism>
<name>A0AAD7WQE8_9TELE</name>
<dbReference type="AlphaFoldDB" id="A0AAD7WQE8"/>
<dbReference type="EMBL" id="JAINUG010000053">
    <property type="protein sequence ID" value="KAJ8404549.1"/>
    <property type="molecule type" value="Genomic_DNA"/>
</dbReference>
<evidence type="ECO:0000313" key="1">
    <source>
        <dbReference type="EMBL" id="KAJ8404549.1"/>
    </source>
</evidence>